<comment type="similarity">
    <text evidence="2">Belongs to the threonine aldolase family.</text>
</comment>
<keyword evidence="5" id="KW-0808">Transferase</keyword>
<name>A0A3N9UKJ2_9BACI</name>
<feature type="domain" description="Aromatic amino acid beta-eliminating lyase/threonine aldolase" evidence="4">
    <location>
        <begin position="20"/>
        <end position="291"/>
    </location>
</feature>
<dbReference type="InterPro" id="IPR015421">
    <property type="entry name" value="PyrdxlP-dep_Trfase_major"/>
</dbReference>
<dbReference type="Gene3D" id="3.40.640.10">
    <property type="entry name" value="Type I PLP-dependent aspartate aminotransferase-like (Major domain)"/>
    <property type="match status" value="1"/>
</dbReference>
<reference evidence="5 6" key="1">
    <citation type="journal article" date="2013" name="J. Microbiol.">
        <title>Lysinibacillus chungkukjangi sp. nov., isolated from Chungkukjang, Korean fermented soybean food.</title>
        <authorList>
            <person name="Kim S.J."/>
            <person name="Jang Y.H."/>
            <person name="Hamada M."/>
            <person name="Ahn J.H."/>
            <person name="Weon H.Y."/>
            <person name="Suzuki K."/>
            <person name="Whang K.S."/>
            <person name="Kwon S.W."/>
        </authorList>
    </citation>
    <scope>NUCLEOTIDE SEQUENCE [LARGE SCALE GENOMIC DNA]</scope>
    <source>
        <strain evidence="5 6">MCCC 1A12701</strain>
    </source>
</reference>
<dbReference type="Pfam" id="PF01212">
    <property type="entry name" value="Beta_elim_lyase"/>
    <property type="match status" value="1"/>
</dbReference>
<dbReference type="InterPro" id="IPR015424">
    <property type="entry name" value="PyrdxlP-dep_Trfase"/>
</dbReference>
<dbReference type="GO" id="GO:0016829">
    <property type="term" value="F:lyase activity"/>
    <property type="evidence" value="ECO:0007669"/>
    <property type="project" value="InterPro"/>
</dbReference>
<dbReference type="InterPro" id="IPR001597">
    <property type="entry name" value="ArAA_b-elim_lyase/Thr_aldolase"/>
</dbReference>
<comment type="caution">
    <text evidence="5">The sequence shown here is derived from an EMBL/GenBank/DDBJ whole genome shotgun (WGS) entry which is preliminary data.</text>
</comment>
<sequence length="345" mass="39460">MRYREMKYSFRNDYSEMCHPEIMTALIEAKNEQNVGYGLDIHTDNAKLLIREKLECENCDIHFVTGGTQANVSVISYALRAFEAVLACESGHINVHETGAIEATGHKVYTVKGRNGKLYPSDITKSLKYHQDEHMVKIGMVYISQSTEIGTVYTYDELRALYNCCKENNLYLYIDGARLSSGLAASDVHFNMLKDLCDVMYIGGTKIGMLSGEGIVIFNDKLKPYFRYHIKNKGAMLAKGYVVGIQFEAAFKDDLYFKMGQHENELARFLSSELKQLGIPMLSESPTNQIFPIFNKDDVNELAKLYEFEIWEEVENQIAIRFVTSWFTTKEKCIELINDIKNLIQ</sequence>
<evidence type="ECO:0000313" key="6">
    <source>
        <dbReference type="Proteomes" id="UP000274033"/>
    </source>
</evidence>
<dbReference type="AlphaFoldDB" id="A0A3N9UKJ2"/>
<gene>
    <name evidence="5" type="ORF">EBB45_02685</name>
</gene>
<dbReference type="InterPro" id="IPR015422">
    <property type="entry name" value="PyrdxlP-dep_Trfase_small"/>
</dbReference>
<protein>
    <submittedName>
        <fullName evidence="5">Aminotransferase class V-fold PLP-dependent enzyme</fullName>
    </submittedName>
</protein>
<dbReference type="PANTHER" id="PTHR48097">
    <property type="entry name" value="L-THREONINE ALDOLASE-RELATED"/>
    <property type="match status" value="1"/>
</dbReference>
<dbReference type="Proteomes" id="UP000274033">
    <property type="component" value="Unassembled WGS sequence"/>
</dbReference>
<evidence type="ECO:0000256" key="1">
    <source>
        <dbReference type="ARBA" id="ARBA00001933"/>
    </source>
</evidence>
<evidence type="ECO:0000256" key="2">
    <source>
        <dbReference type="ARBA" id="ARBA00006966"/>
    </source>
</evidence>
<evidence type="ECO:0000256" key="3">
    <source>
        <dbReference type="ARBA" id="ARBA00022898"/>
    </source>
</evidence>
<keyword evidence="5" id="KW-0032">Aminotransferase</keyword>
<dbReference type="GO" id="GO:0008483">
    <property type="term" value="F:transaminase activity"/>
    <property type="evidence" value="ECO:0007669"/>
    <property type="project" value="UniProtKB-KW"/>
</dbReference>
<keyword evidence="6" id="KW-1185">Reference proteome</keyword>
<dbReference type="PANTHER" id="PTHR48097:SF5">
    <property type="entry name" value="LOW SPECIFICITY L-THREONINE ALDOLASE"/>
    <property type="match status" value="1"/>
</dbReference>
<keyword evidence="3" id="KW-0663">Pyridoxal phosphate</keyword>
<comment type="cofactor">
    <cofactor evidence="1">
        <name>pyridoxal 5'-phosphate</name>
        <dbReference type="ChEBI" id="CHEBI:597326"/>
    </cofactor>
</comment>
<dbReference type="EMBL" id="RRCT01000001">
    <property type="protein sequence ID" value="RQW76474.1"/>
    <property type="molecule type" value="Genomic_DNA"/>
</dbReference>
<organism evidence="5 6">
    <name type="scientific">Lysinibacillus composti</name>
    <dbReference type="NCBI Taxonomy" id="720633"/>
    <lineage>
        <taxon>Bacteria</taxon>
        <taxon>Bacillati</taxon>
        <taxon>Bacillota</taxon>
        <taxon>Bacilli</taxon>
        <taxon>Bacillales</taxon>
        <taxon>Bacillaceae</taxon>
        <taxon>Lysinibacillus</taxon>
    </lineage>
</organism>
<evidence type="ECO:0000259" key="4">
    <source>
        <dbReference type="Pfam" id="PF01212"/>
    </source>
</evidence>
<dbReference type="SUPFAM" id="SSF53383">
    <property type="entry name" value="PLP-dependent transferases"/>
    <property type="match status" value="1"/>
</dbReference>
<proteinExistence type="inferred from homology"/>
<dbReference type="Gene3D" id="3.90.1150.10">
    <property type="entry name" value="Aspartate Aminotransferase, domain 1"/>
    <property type="match status" value="1"/>
</dbReference>
<dbReference type="OrthoDB" id="9774495at2"/>
<accession>A0A3N9UKJ2</accession>
<evidence type="ECO:0000313" key="5">
    <source>
        <dbReference type="EMBL" id="RQW76474.1"/>
    </source>
</evidence>
<dbReference type="GO" id="GO:0006520">
    <property type="term" value="P:amino acid metabolic process"/>
    <property type="evidence" value="ECO:0007669"/>
    <property type="project" value="InterPro"/>
</dbReference>